<organism evidence="3 4">
    <name type="scientific">Capillimicrobium parvum</name>
    <dbReference type="NCBI Taxonomy" id="2884022"/>
    <lineage>
        <taxon>Bacteria</taxon>
        <taxon>Bacillati</taxon>
        <taxon>Actinomycetota</taxon>
        <taxon>Thermoleophilia</taxon>
        <taxon>Solirubrobacterales</taxon>
        <taxon>Capillimicrobiaceae</taxon>
        <taxon>Capillimicrobium</taxon>
    </lineage>
</organism>
<dbReference type="KEGG" id="sbae:DSM104329_02998"/>
<gene>
    <name evidence="3" type="ORF">DSM104329_02998</name>
</gene>
<dbReference type="Pfam" id="PF13472">
    <property type="entry name" value="Lipase_GDSL_2"/>
    <property type="match status" value="1"/>
</dbReference>
<keyword evidence="4" id="KW-1185">Reference proteome</keyword>
<dbReference type="AlphaFoldDB" id="A0A9E6XY38"/>
<dbReference type="Gene3D" id="3.40.50.1110">
    <property type="entry name" value="SGNH hydrolase"/>
    <property type="match status" value="1"/>
</dbReference>
<dbReference type="InterPro" id="IPR036514">
    <property type="entry name" value="SGNH_hydro_sf"/>
</dbReference>
<feature type="chain" id="PRO_5039503928" description="SGNH hydrolase-type esterase domain-containing protein" evidence="1">
    <location>
        <begin position="18"/>
        <end position="295"/>
    </location>
</feature>
<evidence type="ECO:0000313" key="3">
    <source>
        <dbReference type="EMBL" id="UGS36590.1"/>
    </source>
</evidence>
<evidence type="ECO:0000313" key="4">
    <source>
        <dbReference type="Proteomes" id="UP001162834"/>
    </source>
</evidence>
<dbReference type="Proteomes" id="UP001162834">
    <property type="component" value="Chromosome"/>
</dbReference>
<reference evidence="3" key="1">
    <citation type="journal article" date="2022" name="Int. J. Syst. Evol. Microbiol.">
        <title>Pseudomonas aegrilactucae sp. nov. and Pseudomonas morbosilactucae sp. nov., pathogens causing bacterial rot of lettuce in Japan.</title>
        <authorList>
            <person name="Sawada H."/>
            <person name="Fujikawa T."/>
            <person name="Satou M."/>
        </authorList>
    </citation>
    <scope>NUCLEOTIDE SEQUENCE</scope>
    <source>
        <strain evidence="3">0166_1</strain>
    </source>
</reference>
<proteinExistence type="predicted"/>
<sequence>MIRLSLLIAVVTGVALAVPATGIAAKRPAKQLYVSLGDSYATGYQATGVKQGHNTTDGYANQVPGLARKRGYRLRLVNFGCGGATTTSILEQVGCRPDARAVGGPDYSSTTQIAAAERYIRKHRKRVGLITVSIGGNDVTKCASDPDPIACVGGAVQGIKDNVGVLAQRLRAAAGPKVPIVGITYPDVILGGWVLSPDHTLATLSVVAFRSLINPALTDAYASVKGAFVDVTAATGAYGSLDETTTLDPYGMIPVPVAKVCQLTYYCQFQDIHARTEGYSIIAQLAAGTLRARRT</sequence>
<evidence type="ECO:0000259" key="2">
    <source>
        <dbReference type="Pfam" id="PF13472"/>
    </source>
</evidence>
<feature type="domain" description="SGNH hydrolase-type esterase" evidence="2">
    <location>
        <begin position="36"/>
        <end position="242"/>
    </location>
</feature>
<dbReference type="EMBL" id="CP087164">
    <property type="protein sequence ID" value="UGS36590.1"/>
    <property type="molecule type" value="Genomic_DNA"/>
</dbReference>
<keyword evidence="1" id="KW-0732">Signal</keyword>
<dbReference type="SUPFAM" id="SSF52266">
    <property type="entry name" value="SGNH hydrolase"/>
    <property type="match status" value="1"/>
</dbReference>
<name>A0A9E6XY38_9ACTN</name>
<dbReference type="CDD" id="cd00229">
    <property type="entry name" value="SGNH_hydrolase"/>
    <property type="match status" value="1"/>
</dbReference>
<dbReference type="RefSeq" id="WP_259310659.1">
    <property type="nucleotide sequence ID" value="NZ_CP087164.1"/>
</dbReference>
<feature type="signal peptide" evidence="1">
    <location>
        <begin position="1"/>
        <end position="17"/>
    </location>
</feature>
<accession>A0A9E6XY38</accession>
<dbReference type="InterPro" id="IPR013830">
    <property type="entry name" value="SGNH_hydro"/>
</dbReference>
<evidence type="ECO:0000256" key="1">
    <source>
        <dbReference type="SAM" id="SignalP"/>
    </source>
</evidence>
<protein>
    <recommendedName>
        <fullName evidence="2">SGNH hydrolase-type esterase domain-containing protein</fullName>
    </recommendedName>
</protein>